<feature type="transmembrane region" description="Helical" evidence="1">
    <location>
        <begin position="20"/>
        <end position="45"/>
    </location>
</feature>
<feature type="transmembrane region" description="Helical" evidence="1">
    <location>
        <begin position="57"/>
        <end position="75"/>
    </location>
</feature>
<feature type="transmembrane region" description="Helical" evidence="1">
    <location>
        <begin position="158"/>
        <end position="178"/>
    </location>
</feature>
<name>A0ABN8EHP4_9GAMM</name>
<dbReference type="Proteomes" id="UP000838100">
    <property type="component" value="Unassembled WGS sequence"/>
</dbReference>
<evidence type="ECO:0000313" key="2">
    <source>
        <dbReference type="EMBL" id="CAH0991519.1"/>
    </source>
</evidence>
<keyword evidence="1" id="KW-0812">Transmembrane</keyword>
<evidence type="ECO:0000256" key="1">
    <source>
        <dbReference type="SAM" id="Phobius"/>
    </source>
</evidence>
<dbReference type="EMBL" id="CAKLPX010000001">
    <property type="protein sequence ID" value="CAH0991519.1"/>
    <property type="molecule type" value="Genomic_DNA"/>
</dbReference>
<comment type="caution">
    <text evidence="2">The sequence shown here is derived from an EMBL/GenBank/DDBJ whole genome shotgun (WGS) entry which is preliminary data.</text>
</comment>
<dbReference type="InterPro" id="IPR006008">
    <property type="entry name" value="YciB"/>
</dbReference>
<keyword evidence="1" id="KW-1133">Transmembrane helix</keyword>
<dbReference type="Pfam" id="PF04279">
    <property type="entry name" value="IspA"/>
    <property type="match status" value="1"/>
</dbReference>
<accession>A0ABN8EHP4</accession>
<evidence type="ECO:0000313" key="3">
    <source>
        <dbReference type="Proteomes" id="UP000838100"/>
    </source>
</evidence>
<reference evidence="2" key="1">
    <citation type="submission" date="2021-12" db="EMBL/GenBank/DDBJ databases">
        <authorList>
            <person name="Rodrigo-Torres L."/>
            <person name="Arahal R. D."/>
            <person name="Lucena T."/>
        </authorList>
    </citation>
    <scope>NUCLEOTIDE SEQUENCE</scope>
    <source>
        <strain evidence="2">CECT 8267</strain>
    </source>
</reference>
<dbReference type="RefSeq" id="WP_237444165.1">
    <property type="nucleotide sequence ID" value="NZ_CAKLPX010000001.1"/>
</dbReference>
<feature type="transmembrane region" description="Helical" evidence="1">
    <location>
        <begin position="122"/>
        <end position="146"/>
    </location>
</feature>
<proteinExistence type="predicted"/>
<keyword evidence="3" id="KW-1185">Reference proteome</keyword>
<organism evidence="2 3">
    <name type="scientific">Sinobacterium norvegicum</name>
    <dbReference type="NCBI Taxonomy" id="1641715"/>
    <lineage>
        <taxon>Bacteria</taxon>
        <taxon>Pseudomonadati</taxon>
        <taxon>Pseudomonadota</taxon>
        <taxon>Gammaproteobacteria</taxon>
        <taxon>Cellvibrionales</taxon>
        <taxon>Spongiibacteraceae</taxon>
        <taxon>Sinobacterium</taxon>
    </lineage>
</organism>
<sequence>MKVLLNVTVGIVIAVYPLAVFFGLSYFSIAQLTSMLALIFLLRLASLWSSQSPVKHLLAVGCVMGGVLAGLSYYFQSSDFFRYYPVVVNAIMATAFAASLLRGMPMVERLARLKESELDASGVAYTRIVTKAWLLFFIVNGLFALYTAGYTSFEFWTLYNGLLSYLLMALLFAVEWFVRQHVRRQQH</sequence>
<keyword evidence="1" id="KW-0472">Membrane</keyword>
<gene>
    <name evidence="2" type="primary">yciB_2</name>
    <name evidence="2" type="ORF">SIN8267_01625</name>
</gene>
<protein>
    <submittedName>
        <fullName evidence="2">Intracellular septation protein A</fullName>
    </submittedName>
</protein>
<feature type="transmembrane region" description="Helical" evidence="1">
    <location>
        <begin position="81"/>
        <end position="101"/>
    </location>
</feature>